<evidence type="ECO:0000313" key="14">
    <source>
        <dbReference type="Proteomes" id="UP000218231"/>
    </source>
</evidence>
<feature type="compositionally biased region" description="Basic and acidic residues" evidence="7">
    <location>
        <begin position="1803"/>
        <end position="1818"/>
    </location>
</feature>
<gene>
    <name evidence="13" type="ORF">WR25_20128</name>
</gene>
<feature type="region of interest" description="Disordered" evidence="7">
    <location>
        <begin position="1976"/>
        <end position="1998"/>
    </location>
</feature>
<evidence type="ECO:0000256" key="7">
    <source>
        <dbReference type="SAM" id="MobiDB-lite"/>
    </source>
</evidence>
<dbReference type="Proteomes" id="UP000218231">
    <property type="component" value="Unassembled WGS sequence"/>
</dbReference>
<keyword evidence="5" id="KW-1133">Transmembrane helix</keyword>
<evidence type="ECO:0000256" key="3">
    <source>
        <dbReference type="ARBA" id="ARBA00022692"/>
    </source>
</evidence>
<evidence type="ECO:0000256" key="2">
    <source>
        <dbReference type="ARBA" id="ARBA00006682"/>
    </source>
</evidence>
<feature type="compositionally biased region" description="Polar residues" evidence="7">
    <location>
        <begin position="1264"/>
        <end position="1273"/>
    </location>
</feature>
<proteinExistence type="inferred from homology"/>
<dbReference type="Pfam" id="PF24501">
    <property type="entry name" value="Ig_TMEM131L_5"/>
    <property type="match status" value="1"/>
</dbReference>
<evidence type="ECO:0000259" key="11">
    <source>
        <dbReference type="Pfam" id="PF24499"/>
    </source>
</evidence>
<reference evidence="13 14" key="1">
    <citation type="journal article" date="2017" name="Curr. Biol.">
        <title>Genome architecture and evolution of a unichromosomal asexual nematode.</title>
        <authorList>
            <person name="Fradin H."/>
            <person name="Zegar C."/>
            <person name="Gutwein M."/>
            <person name="Lucas J."/>
            <person name="Kovtun M."/>
            <person name="Corcoran D."/>
            <person name="Baugh L.R."/>
            <person name="Kiontke K."/>
            <person name="Gunsalus K."/>
            <person name="Fitch D.H."/>
            <person name="Piano F."/>
        </authorList>
    </citation>
    <scope>NUCLEOTIDE SEQUENCE [LARGE SCALE GENOMIC DNA]</scope>
    <source>
        <strain evidence="13">PF1309</strain>
    </source>
</reference>
<dbReference type="OrthoDB" id="168404at2759"/>
<dbReference type="PANTHER" id="PTHR22050">
    <property type="entry name" value="RW1 PROTEIN HOMOLOG"/>
    <property type="match status" value="1"/>
</dbReference>
<keyword evidence="3" id="KW-0812">Transmembrane</keyword>
<feature type="domain" description="TMEM131L fourth Ig-like" evidence="11">
    <location>
        <begin position="887"/>
        <end position="1035"/>
    </location>
</feature>
<protein>
    <submittedName>
        <fullName evidence="13">Uncharacterized protein</fullName>
    </submittedName>
</protein>
<comment type="caution">
    <text evidence="13">The sequence shown here is derived from an EMBL/GenBank/DDBJ whole genome shotgun (WGS) entry which is preliminary data.</text>
</comment>
<feature type="region of interest" description="Disordered" evidence="7">
    <location>
        <begin position="1861"/>
        <end position="1881"/>
    </location>
</feature>
<feature type="domain" description="TMEM131 second Ig-like" evidence="10">
    <location>
        <begin position="235"/>
        <end position="327"/>
    </location>
</feature>
<feature type="region of interest" description="Disordered" evidence="7">
    <location>
        <begin position="1645"/>
        <end position="1694"/>
    </location>
</feature>
<dbReference type="Pfam" id="PF24499">
    <property type="entry name" value="Ig_TMEM131L_4"/>
    <property type="match status" value="1"/>
</dbReference>
<feature type="region of interest" description="Disordered" evidence="7">
    <location>
        <begin position="1455"/>
        <end position="1479"/>
    </location>
</feature>
<dbReference type="Pfam" id="PF12371">
    <property type="entry name" value="TMEM131_like_N"/>
    <property type="match status" value="1"/>
</dbReference>
<feature type="compositionally biased region" description="Polar residues" evidence="7">
    <location>
        <begin position="1723"/>
        <end position="1734"/>
    </location>
</feature>
<feature type="domain" description="TMEM131L fifth Ig-like" evidence="12">
    <location>
        <begin position="1088"/>
        <end position="1151"/>
    </location>
</feature>
<feature type="compositionally biased region" description="Low complexity" evidence="7">
    <location>
        <begin position="1364"/>
        <end position="1392"/>
    </location>
</feature>
<dbReference type="PANTHER" id="PTHR22050:SF0">
    <property type="entry name" value="TRANSMEMBRANE PROTEIN 131 HOMOLOG"/>
    <property type="match status" value="1"/>
</dbReference>
<dbReference type="GO" id="GO:0016020">
    <property type="term" value="C:membrane"/>
    <property type="evidence" value="ECO:0007669"/>
    <property type="project" value="UniProtKB-SubCell"/>
</dbReference>
<evidence type="ECO:0000256" key="8">
    <source>
        <dbReference type="SAM" id="SignalP"/>
    </source>
</evidence>
<evidence type="ECO:0000259" key="9">
    <source>
        <dbReference type="Pfam" id="PF12371"/>
    </source>
</evidence>
<comment type="subcellular location">
    <subcellularLocation>
        <location evidence="1">Membrane</location>
        <topology evidence="1">Single-pass type I membrane protein</topology>
    </subcellularLocation>
</comment>
<dbReference type="STRING" id="2018661.A0A2A2LZG0"/>
<sequence length="1998" mass="220984">MTPRPRHVQSARSCSFPSILGLLLVALSLLPSLFIVALADPSNLSVTWDGDASSAAPLKDGDEIPVLHTAFVQTGEELHYFSESTRFEADLFVGHRPHPKTFTSSPDSPDAAFGDSLRSDRKYHVKKFSGRESMPLDFNVSFVDFGDSPVGIAQSQKVLIRSRLSRPVILDAIVGNTVHFQSSFFDANELSSFGKTTFEIAFLPREEGRFTAQLHLYTSVGIFMFEVKGSSSSNPYHLPRVVGFRVPFNGSLAKDITIHNPYPNTLRIVEAFSSGGNAHFELAHEVDEKVAGELPQYWDIRPFQTKTIGRVRIVGASCENTTYFVQLTAKVMDSNGKSTSPPSIIRLPIPVEVTKKSGIFTTKDLLDFRTLRIGERSEPQMFSVYQSNINGGRIDFETLYVEKGDHAGIYMEFASSPPIAVLPGKHLTEPGPPSDLVKVVFDASRISFDDDSPSIKVISGSIIAVSRGGKYNISIPFRATVYQGNLKSVGNDMSIQEETKVNHKRSVRLHNRMPFDLAVWNISMTADARQYFSIRLFEKAVVLPKNEVRPVFLLKYIRKVPDTFNTATFYVYTNVSNYRVELSRYSGRLNIEVFGMDDDFNFGLVDRNQTRTIRCDVHNPNKATLTLHRLRTPNPSIYRIYKVASMKLLSSRGLDNSEAELEEIIQGTDIDIPPQHHMILDVELKAPMDGSVIAGVLVFQTEYESKAYELSYQIGTGNVIAIPEVLHFGQTYPGKVVYRTLQMFNTFDTDMTVARLSTLHNDERFYFESLDNTNSPVLRSGRLTNLGRLMFRPQLPCLPSDEDCYLGLPLHTPDGQWFVHGLTLPANLAEIDSYLYKKLRNKYDHLVATGRNKINTSIIVNTNMAKHIKIRSSAELTWPRLLTRNAVHFPLTALGNFTIVNLTLANPTSIPVAVQVIPLVIYPDAEAVVDLFREHLITPLSDTVEMNETLMFSLRDTELFTLKPDSPVPKLREEFEKIVPNNIPRFTLSMVLKPFMKIRLRLGFLPSDTHLRSSLLLIRNNLTVIEPVVVYGKGARIGMNVDGIEARSKQPLLFEILHDHLADCNNPKRLMHQLKTTLTVRRPFIVRNIGDVQFTVVNISINGVHCENRGFRILNCYPFRLPPNETYMLDVAYTPDFLTTTNEADLQLFMHMNTSAWMFPLVATVPGDMIAKCHRALPRPPFENLMYYSCVTALVFCLICVMACAYLEGDRAIGCAIRQQFAARNVFDLNNLDPKSSAEGSHGQLPNGKQREDESNSNRRRSNVPQNSQPSSLQVGADANFVMRTFIRTANAVVLGVHWVWKWSLMIRGKQSSPKPSNKKKKRAVASALKKDQVQEIEGRGDDYKENDKIEDQMVAAKVQQNSIQPPAPQNNNNNQQTSNKKQHNNAANKQNKSPKAATQPKNPPSKPVQPEKAPAPPSEQFGIRKRNEVEKKLGKTQKIMDDYSNDDASAAIQRARNAPVPTQADSPENAPEPREPAITTASYPASFNPHVTSTPAAPPLHAINPLAMPHGFMSDYAMLSNLPGLSLFGAAHLPGYQPRQSLTPQQMAAAMSLGFGATGQPSQLPGGISPAYDETLAQYMASEAFIRQQQALVALAAQGATADLANRLLHVDIDDRRMPPTPAPSLASVPPTPLASIYEQANLGSTSARQPDSFDQLTPPLPNQTRRSPSDADLSAAESETSAAPDWMDTSVNTDAANVDDDFSALVDASENIFNLSDDASRSSTPPNQSNPLQPKPNLTAKRNSTDDGSQDRRPAKQQQRRRGKRRGKSNVKTQPPTASGRQSSDSSVDPNGSRSNASSDSSKKAIGSERGEKKASMLAELQKERRQLEQEYLRNKNIGGGGALGDWPMPDFRLSSLLETSDEHRSSTNQANLANGSDANPYSAANPLLPSSLWPDSSTSLGAASNLWNTATSTATPSTPLTSVTSISRLGLSLGTSISSPISRPNDDGTGYGSSTLFSGPYFNIWASGNNTIETTWPEEKDDNDSEKETSKKTSK</sequence>
<keyword evidence="14" id="KW-1185">Reference proteome</keyword>
<feature type="domain" description="Transmembrane protein 131-like N-terminal" evidence="9">
    <location>
        <begin position="141"/>
        <end position="218"/>
    </location>
</feature>
<feature type="signal peptide" evidence="8">
    <location>
        <begin position="1"/>
        <end position="39"/>
    </location>
</feature>
<evidence type="ECO:0000259" key="12">
    <source>
        <dbReference type="Pfam" id="PF24501"/>
    </source>
</evidence>
<accession>A0A2A2LZG0</accession>
<feature type="region of interest" description="Disordered" evidence="7">
    <location>
        <begin position="1236"/>
        <end position="1273"/>
    </location>
</feature>
<name>A0A2A2LZG0_9BILA</name>
<evidence type="ECO:0000256" key="6">
    <source>
        <dbReference type="ARBA" id="ARBA00023136"/>
    </source>
</evidence>
<feature type="region of interest" description="Disordered" evidence="7">
    <location>
        <begin position="1718"/>
        <end position="1818"/>
    </location>
</feature>
<keyword evidence="4 8" id="KW-0732">Signal</keyword>
<comment type="similarity">
    <text evidence="2">Belongs to the TMEM131 family.</text>
</comment>
<evidence type="ECO:0000256" key="5">
    <source>
        <dbReference type="ARBA" id="ARBA00022989"/>
    </source>
</evidence>
<evidence type="ECO:0000256" key="4">
    <source>
        <dbReference type="ARBA" id="ARBA00022729"/>
    </source>
</evidence>
<feature type="compositionally biased region" description="Polar residues" evidence="7">
    <location>
        <begin position="1869"/>
        <end position="1881"/>
    </location>
</feature>
<evidence type="ECO:0000313" key="13">
    <source>
        <dbReference type="EMBL" id="PAV91651.1"/>
    </source>
</evidence>
<feature type="compositionally biased region" description="Basic and acidic residues" evidence="7">
    <location>
        <begin position="1745"/>
        <end position="1756"/>
    </location>
</feature>
<feature type="compositionally biased region" description="Basic residues" evidence="7">
    <location>
        <begin position="1760"/>
        <end position="1771"/>
    </location>
</feature>
<evidence type="ECO:0000256" key="1">
    <source>
        <dbReference type="ARBA" id="ARBA00004479"/>
    </source>
</evidence>
<evidence type="ECO:0000259" key="10">
    <source>
        <dbReference type="Pfam" id="PF24495"/>
    </source>
</evidence>
<dbReference type="InterPro" id="IPR039877">
    <property type="entry name" value="TMEM131-like"/>
</dbReference>
<organism evidence="13 14">
    <name type="scientific">Diploscapter pachys</name>
    <dbReference type="NCBI Taxonomy" id="2018661"/>
    <lineage>
        <taxon>Eukaryota</taxon>
        <taxon>Metazoa</taxon>
        <taxon>Ecdysozoa</taxon>
        <taxon>Nematoda</taxon>
        <taxon>Chromadorea</taxon>
        <taxon>Rhabditida</taxon>
        <taxon>Rhabditina</taxon>
        <taxon>Rhabditomorpha</taxon>
        <taxon>Rhabditoidea</taxon>
        <taxon>Rhabditidae</taxon>
        <taxon>Diploscapter</taxon>
    </lineage>
</organism>
<dbReference type="InterPro" id="IPR055436">
    <property type="entry name" value="Ig_TMEM131L_4"/>
</dbReference>
<dbReference type="EMBL" id="LIAE01006301">
    <property type="protein sequence ID" value="PAV91651.1"/>
    <property type="molecule type" value="Genomic_DNA"/>
</dbReference>
<feature type="compositionally biased region" description="Basic and acidic residues" evidence="7">
    <location>
        <begin position="1989"/>
        <end position="1998"/>
    </location>
</feature>
<feature type="compositionally biased region" description="Polar residues" evidence="7">
    <location>
        <begin position="1645"/>
        <end position="1657"/>
    </location>
</feature>
<dbReference type="Pfam" id="PF24495">
    <property type="entry name" value="Ig_TMEM131_2"/>
    <property type="match status" value="1"/>
</dbReference>
<feature type="compositionally biased region" description="Pro residues" evidence="7">
    <location>
        <begin position="1402"/>
        <end position="1418"/>
    </location>
</feature>
<dbReference type="InterPro" id="IPR022113">
    <property type="entry name" value="TMEM131L_N"/>
</dbReference>
<feature type="compositionally biased region" description="Polar residues" evidence="7">
    <location>
        <begin position="1772"/>
        <end position="1794"/>
    </location>
</feature>
<feature type="chain" id="PRO_5013262872" evidence="8">
    <location>
        <begin position="40"/>
        <end position="1998"/>
    </location>
</feature>
<dbReference type="InterPro" id="IPR055437">
    <property type="entry name" value="TMEM131L_Ig_5"/>
</dbReference>
<keyword evidence="6" id="KW-0472">Membrane</keyword>
<feature type="region of interest" description="Disordered" evidence="7">
    <location>
        <begin position="1310"/>
        <end position="1347"/>
    </location>
</feature>
<feature type="region of interest" description="Disordered" evidence="7">
    <location>
        <begin position="1364"/>
        <end position="1427"/>
    </location>
</feature>
<dbReference type="InterPro" id="IPR056311">
    <property type="entry name" value="TMEM131_Ig_2"/>
</dbReference>
<feature type="compositionally biased region" description="Basic and acidic residues" evidence="7">
    <location>
        <begin position="1329"/>
        <end position="1347"/>
    </location>
</feature>